<comment type="caution">
    <text evidence="1">The sequence shown here is derived from an EMBL/GenBank/DDBJ whole genome shotgun (WGS) entry which is preliminary data.</text>
</comment>
<gene>
    <name evidence="1" type="ORF">RI129_001443</name>
</gene>
<proteinExistence type="predicted"/>
<evidence type="ECO:0000313" key="1">
    <source>
        <dbReference type="EMBL" id="KAK5650414.1"/>
    </source>
</evidence>
<evidence type="ECO:0000313" key="2">
    <source>
        <dbReference type="Proteomes" id="UP001329430"/>
    </source>
</evidence>
<dbReference type="EMBL" id="JAVRBK010000001">
    <property type="protein sequence ID" value="KAK5650414.1"/>
    <property type="molecule type" value="Genomic_DNA"/>
</dbReference>
<keyword evidence="2" id="KW-1185">Reference proteome</keyword>
<reference evidence="1 2" key="1">
    <citation type="journal article" date="2024" name="Insects">
        <title>An Improved Chromosome-Level Genome Assembly of the Firefly Pyrocoelia pectoralis.</title>
        <authorList>
            <person name="Fu X."/>
            <person name="Meyer-Rochow V.B."/>
            <person name="Ballantyne L."/>
            <person name="Zhu X."/>
        </authorList>
    </citation>
    <scope>NUCLEOTIDE SEQUENCE [LARGE SCALE GENOMIC DNA]</scope>
    <source>
        <strain evidence="1">XCY_ONT2</strain>
    </source>
</reference>
<dbReference type="Proteomes" id="UP001329430">
    <property type="component" value="Chromosome 1"/>
</dbReference>
<dbReference type="AlphaFoldDB" id="A0AAN7VVK0"/>
<accession>A0AAN7VVK0</accession>
<protein>
    <submittedName>
        <fullName evidence="1">Uncharacterized protein</fullName>
    </submittedName>
</protein>
<name>A0AAN7VVK0_9COLE</name>
<sequence>MSGKYPQRSVFQFHIVFLGRLANNFNALRRGIRERFFQNLEIECFEPSLLDYKSLKCNSDLTVGEMYEVTGLTTLRFYLTTTCKEDDVCNDDANYYIPQTTTKDDDAVPNYDIPHFRRLPLIEWVHNSLEGNVVDVCTINKYRSLYLQSCMPDEFTMLVDDILHNSEPDPKNVPPVDSVGNVLINLNKLISASEINKVLP</sequence>
<organism evidence="1 2">
    <name type="scientific">Pyrocoelia pectoralis</name>
    <dbReference type="NCBI Taxonomy" id="417401"/>
    <lineage>
        <taxon>Eukaryota</taxon>
        <taxon>Metazoa</taxon>
        <taxon>Ecdysozoa</taxon>
        <taxon>Arthropoda</taxon>
        <taxon>Hexapoda</taxon>
        <taxon>Insecta</taxon>
        <taxon>Pterygota</taxon>
        <taxon>Neoptera</taxon>
        <taxon>Endopterygota</taxon>
        <taxon>Coleoptera</taxon>
        <taxon>Polyphaga</taxon>
        <taxon>Elateriformia</taxon>
        <taxon>Elateroidea</taxon>
        <taxon>Lampyridae</taxon>
        <taxon>Lampyrinae</taxon>
        <taxon>Pyrocoelia</taxon>
    </lineage>
</organism>